<dbReference type="EMBL" id="VTOX01000012">
    <property type="protein sequence ID" value="NKE68751.1"/>
    <property type="molecule type" value="Genomic_DNA"/>
</dbReference>
<dbReference type="Proteomes" id="UP000521868">
    <property type="component" value="Unassembled WGS sequence"/>
</dbReference>
<comment type="caution">
    <text evidence="1">The sequence shown here is derived from an EMBL/GenBank/DDBJ whole genome shotgun (WGS) entry which is preliminary data.</text>
</comment>
<dbReference type="AlphaFoldDB" id="A0A7X6I8W6"/>
<protein>
    <submittedName>
        <fullName evidence="1">Uncharacterized protein</fullName>
    </submittedName>
</protein>
<keyword evidence="2" id="KW-1185">Reference proteome</keyword>
<organism evidence="1 2">
    <name type="scientific">Ramlibacter lithotrophicus</name>
    <dbReference type="NCBI Taxonomy" id="2606681"/>
    <lineage>
        <taxon>Bacteria</taxon>
        <taxon>Pseudomonadati</taxon>
        <taxon>Pseudomonadota</taxon>
        <taxon>Betaproteobacteria</taxon>
        <taxon>Burkholderiales</taxon>
        <taxon>Comamonadaceae</taxon>
        <taxon>Ramlibacter</taxon>
    </lineage>
</organism>
<name>A0A7X6I8W6_9BURK</name>
<proteinExistence type="predicted"/>
<reference evidence="1 2" key="1">
    <citation type="journal article" date="2020" name="Nature">
        <title>Bacterial chemolithoautotrophy via manganese oxidation.</title>
        <authorList>
            <person name="Yu H."/>
            <person name="Leadbetter J.R."/>
        </authorList>
    </citation>
    <scope>NUCLEOTIDE SEQUENCE [LARGE SCALE GENOMIC DNA]</scope>
    <source>
        <strain evidence="1 2">RBP-1</strain>
    </source>
</reference>
<evidence type="ECO:0000313" key="2">
    <source>
        <dbReference type="Proteomes" id="UP000521868"/>
    </source>
</evidence>
<evidence type="ECO:0000313" key="1">
    <source>
        <dbReference type="EMBL" id="NKE68751.1"/>
    </source>
</evidence>
<sequence>MESVTARLAAWHRAYLRLQDARARMKAAPPESAAWHAMNEEVHYLQDEADKQLRELQQLSGARTAGSAAAPDVPLGA</sequence>
<gene>
    <name evidence="1" type="ORF">RAMLITH_23290</name>
</gene>
<dbReference type="RefSeq" id="WP_168109878.1">
    <property type="nucleotide sequence ID" value="NZ_VTOX01000012.1"/>
</dbReference>
<accession>A0A7X6I8W6</accession>